<gene>
    <name evidence="2" type="ORF">RchiOBHm_Chr1g0315341</name>
</gene>
<evidence type="ECO:0000313" key="2">
    <source>
        <dbReference type="EMBL" id="PRQ54586.1"/>
    </source>
</evidence>
<feature type="region of interest" description="Disordered" evidence="1">
    <location>
        <begin position="1"/>
        <end position="51"/>
    </location>
</feature>
<dbReference type="Proteomes" id="UP000238479">
    <property type="component" value="Chromosome 1"/>
</dbReference>
<sequence>MISALRPDALWRRRAPTLPPDADRRSPRCAEPDPDRIPFFRRPHDRSSPFP</sequence>
<keyword evidence="3" id="KW-1185">Reference proteome</keyword>
<proteinExistence type="predicted"/>
<dbReference type="EMBL" id="PDCK01000039">
    <property type="protein sequence ID" value="PRQ54586.1"/>
    <property type="molecule type" value="Genomic_DNA"/>
</dbReference>
<dbReference type="AlphaFoldDB" id="A0A2P6S7C8"/>
<evidence type="ECO:0000313" key="3">
    <source>
        <dbReference type="Proteomes" id="UP000238479"/>
    </source>
</evidence>
<dbReference type="Gramene" id="PRQ54586">
    <property type="protein sequence ID" value="PRQ54586"/>
    <property type="gene ID" value="RchiOBHm_Chr1g0315341"/>
</dbReference>
<comment type="caution">
    <text evidence="2">The sequence shown here is derived from an EMBL/GenBank/DDBJ whole genome shotgun (WGS) entry which is preliminary data.</text>
</comment>
<feature type="compositionally biased region" description="Basic and acidic residues" evidence="1">
    <location>
        <begin position="21"/>
        <end position="38"/>
    </location>
</feature>
<protein>
    <submittedName>
        <fullName evidence="2">Uncharacterized protein</fullName>
    </submittedName>
</protein>
<evidence type="ECO:0000256" key="1">
    <source>
        <dbReference type="SAM" id="MobiDB-lite"/>
    </source>
</evidence>
<name>A0A2P6S7C8_ROSCH</name>
<organism evidence="2 3">
    <name type="scientific">Rosa chinensis</name>
    <name type="common">China rose</name>
    <dbReference type="NCBI Taxonomy" id="74649"/>
    <lineage>
        <taxon>Eukaryota</taxon>
        <taxon>Viridiplantae</taxon>
        <taxon>Streptophyta</taxon>
        <taxon>Embryophyta</taxon>
        <taxon>Tracheophyta</taxon>
        <taxon>Spermatophyta</taxon>
        <taxon>Magnoliopsida</taxon>
        <taxon>eudicotyledons</taxon>
        <taxon>Gunneridae</taxon>
        <taxon>Pentapetalae</taxon>
        <taxon>rosids</taxon>
        <taxon>fabids</taxon>
        <taxon>Rosales</taxon>
        <taxon>Rosaceae</taxon>
        <taxon>Rosoideae</taxon>
        <taxon>Rosoideae incertae sedis</taxon>
        <taxon>Rosa</taxon>
    </lineage>
</organism>
<accession>A0A2P6S7C8</accession>
<reference evidence="2 3" key="1">
    <citation type="journal article" date="2018" name="Nat. Genet.">
        <title>The Rosa genome provides new insights in the design of modern roses.</title>
        <authorList>
            <person name="Bendahmane M."/>
        </authorList>
    </citation>
    <scope>NUCLEOTIDE SEQUENCE [LARGE SCALE GENOMIC DNA]</scope>
    <source>
        <strain evidence="3">cv. Old Blush</strain>
    </source>
</reference>